<dbReference type="RefSeq" id="WP_386026214.1">
    <property type="nucleotide sequence ID" value="NZ_JBHUHX010000021.1"/>
</dbReference>
<keyword evidence="2" id="KW-1185">Reference proteome</keyword>
<dbReference type="EMBL" id="JBHUHX010000021">
    <property type="protein sequence ID" value="MFD2112157.1"/>
    <property type="molecule type" value="Genomic_DNA"/>
</dbReference>
<organism evidence="1 2">
    <name type="scientific">Thiorhodococcus fuscus</name>
    <dbReference type="NCBI Taxonomy" id="527200"/>
    <lineage>
        <taxon>Bacteria</taxon>
        <taxon>Pseudomonadati</taxon>
        <taxon>Pseudomonadota</taxon>
        <taxon>Gammaproteobacteria</taxon>
        <taxon>Chromatiales</taxon>
        <taxon>Chromatiaceae</taxon>
        <taxon>Thiorhodococcus</taxon>
    </lineage>
</organism>
<sequence>MNAYRLVIYRHGRLLGRFGSETPWAKAAAHIGELPAGIAKTLR</sequence>
<reference evidence="2" key="1">
    <citation type="journal article" date="2019" name="Int. J. Syst. Evol. Microbiol.">
        <title>The Global Catalogue of Microorganisms (GCM) 10K type strain sequencing project: providing services to taxonomists for standard genome sequencing and annotation.</title>
        <authorList>
            <consortium name="The Broad Institute Genomics Platform"/>
            <consortium name="The Broad Institute Genome Sequencing Center for Infectious Disease"/>
            <person name="Wu L."/>
            <person name="Ma J."/>
        </authorList>
    </citation>
    <scope>NUCLEOTIDE SEQUENCE [LARGE SCALE GENOMIC DNA]</scope>
    <source>
        <strain evidence="2">KACC 12597</strain>
    </source>
</reference>
<name>A0ABW4Y953_9GAMM</name>
<accession>A0ABW4Y953</accession>
<evidence type="ECO:0000313" key="1">
    <source>
        <dbReference type="EMBL" id="MFD2112157.1"/>
    </source>
</evidence>
<dbReference type="Proteomes" id="UP001597337">
    <property type="component" value="Unassembled WGS sequence"/>
</dbReference>
<evidence type="ECO:0000313" key="2">
    <source>
        <dbReference type="Proteomes" id="UP001597337"/>
    </source>
</evidence>
<proteinExistence type="predicted"/>
<gene>
    <name evidence="1" type="ORF">ACFSJC_09935</name>
</gene>
<protein>
    <submittedName>
        <fullName evidence="1">Uncharacterized protein</fullName>
    </submittedName>
</protein>
<comment type="caution">
    <text evidence="1">The sequence shown here is derived from an EMBL/GenBank/DDBJ whole genome shotgun (WGS) entry which is preliminary data.</text>
</comment>